<comment type="caution">
    <text evidence="2">The sequence shown here is derived from an EMBL/GenBank/DDBJ whole genome shotgun (WGS) entry which is preliminary data.</text>
</comment>
<gene>
    <name evidence="2" type="ORF">K0M31_009386</name>
</gene>
<reference evidence="2" key="1">
    <citation type="submission" date="2021-10" db="EMBL/GenBank/DDBJ databases">
        <title>Melipona bicolor Genome sequencing and assembly.</title>
        <authorList>
            <person name="Araujo N.S."/>
            <person name="Arias M.C."/>
        </authorList>
    </citation>
    <scope>NUCLEOTIDE SEQUENCE</scope>
    <source>
        <strain evidence="2">USP_2M_L1-L4_2017</strain>
        <tissue evidence="2">Whole body</tissue>
    </source>
</reference>
<proteinExistence type="predicted"/>
<evidence type="ECO:0000313" key="3">
    <source>
        <dbReference type="Proteomes" id="UP001177670"/>
    </source>
</evidence>
<feature type="region of interest" description="Disordered" evidence="1">
    <location>
        <begin position="104"/>
        <end position="138"/>
    </location>
</feature>
<organism evidence="2 3">
    <name type="scientific">Melipona bicolor</name>
    <dbReference type="NCBI Taxonomy" id="60889"/>
    <lineage>
        <taxon>Eukaryota</taxon>
        <taxon>Metazoa</taxon>
        <taxon>Ecdysozoa</taxon>
        <taxon>Arthropoda</taxon>
        <taxon>Hexapoda</taxon>
        <taxon>Insecta</taxon>
        <taxon>Pterygota</taxon>
        <taxon>Neoptera</taxon>
        <taxon>Endopterygota</taxon>
        <taxon>Hymenoptera</taxon>
        <taxon>Apocrita</taxon>
        <taxon>Aculeata</taxon>
        <taxon>Apoidea</taxon>
        <taxon>Anthophila</taxon>
        <taxon>Apidae</taxon>
        <taxon>Melipona</taxon>
    </lineage>
</organism>
<keyword evidence="3" id="KW-1185">Reference proteome</keyword>
<feature type="compositionally biased region" description="Basic residues" evidence="1">
    <location>
        <begin position="121"/>
        <end position="132"/>
    </location>
</feature>
<dbReference type="AlphaFoldDB" id="A0AA40FNL5"/>
<dbReference type="Proteomes" id="UP001177670">
    <property type="component" value="Unassembled WGS sequence"/>
</dbReference>
<dbReference type="EMBL" id="JAHYIQ010000023">
    <property type="protein sequence ID" value="KAK1122160.1"/>
    <property type="molecule type" value="Genomic_DNA"/>
</dbReference>
<evidence type="ECO:0000256" key="1">
    <source>
        <dbReference type="SAM" id="MobiDB-lite"/>
    </source>
</evidence>
<protein>
    <submittedName>
        <fullName evidence="2">Uncharacterized protein</fullName>
    </submittedName>
</protein>
<accession>A0AA40FNL5</accession>
<sequence length="138" mass="15448">MFASIAFDELIVVGQHSGLNEKSRKTGLFLEDKVRVTSPVSGTGLVKLVFVLTQSHSRVVLPNEETKDTPGDPPLYLIPRFHGYFIIENLGHSLLYSRWTTESRPQLPGASLGDEGSSRRSPSHRKEKRPKRTLVTLH</sequence>
<evidence type="ECO:0000313" key="2">
    <source>
        <dbReference type="EMBL" id="KAK1122160.1"/>
    </source>
</evidence>
<name>A0AA40FNL5_9HYME</name>